<dbReference type="AlphaFoldDB" id="A0A5J5F8D7"/>
<evidence type="ECO:0000313" key="7">
    <source>
        <dbReference type="EMBL" id="KAA8913095.1"/>
    </source>
</evidence>
<dbReference type="GO" id="GO:0009395">
    <property type="term" value="P:phospholipid catabolic process"/>
    <property type="evidence" value="ECO:0007669"/>
    <property type="project" value="TreeGrafter"/>
</dbReference>
<dbReference type="InterPro" id="IPR001736">
    <property type="entry name" value="PLipase_D/transphosphatidylase"/>
</dbReference>
<comment type="similarity">
    <text evidence="5">Belongs to the phospholipase D family.</text>
</comment>
<evidence type="ECO:0000256" key="2">
    <source>
        <dbReference type="ARBA" id="ARBA00022801"/>
    </source>
</evidence>
<evidence type="ECO:0000313" key="8">
    <source>
        <dbReference type="Proteomes" id="UP000326924"/>
    </source>
</evidence>
<dbReference type="EC" id="3.1.4.4" evidence="5"/>
<dbReference type="Gene3D" id="3.30.870.10">
    <property type="entry name" value="Endonuclease Chain A"/>
    <property type="match status" value="3"/>
</dbReference>
<protein>
    <recommendedName>
        <fullName evidence="5">Phospholipase</fullName>
        <ecNumber evidence="5">3.1.4.4</ecNumber>
    </recommendedName>
</protein>
<reference evidence="7 8" key="1">
    <citation type="submission" date="2019-09" db="EMBL/GenBank/DDBJ databases">
        <title>Draft genome of the ectomycorrhizal ascomycete Sphaerosporella brunnea.</title>
        <authorList>
            <consortium name="DOE Joint Genome Institute"/>
            <person name="Benucci G.M."/>
            <person name="Marozzi G."/>
            <person name="Antonielli L."/>
            <person name="Sanchez S."/>
            <person name="Marco P."/>
            <person name="Wang X."/>
            <person name="Falini L.B."/>
            <person name="Barry K."/>
            <person name="Haridas S."/>
            <person name="Lipzen A."/>
            <person name="Labutti K."/>
            <person name="Grigoriev I.V."/>
            <person name="Murat C."/>
            <person name="Martin F."/>
            <person name="Albertini E."/>
            <person name="Donnini D."/>
            <person name="Bonito G."/>
        </authorList>
    </citation>
    <scope>NUCLEOTIDE SEQUENCE [LARGE SCALE GENOMIC DNA]</scope>
    <source>
        <strain evidence="7 8">Sb_GMNB300</strain>
    </source>
</reference>
<comment type="caution">
    <text evidence="7">The sequence shown here is derived from an EMBL/GenBank/DDBJ whole genome shotgun (WGS) entry which is preliminary data.</text>
</comment>
<evidence type="ECO:0000256" key="3">
    <source>
        <dbReference type="ARBA" id="ARBA00022963"/>
    </source>
</evidence>
<name>A0A5J5F8D7_9PEZI</name>
<dbReference type="InterPro" id="IPR016555">
    <property type="entry name" value="PLipase_D_euk"/>
</dbReference>
<keyword evidence="8" id="KW-1185">Reference proteome</keyword>
<comment type="catalytic activity">
    <reaction evidence="5">
        <text>a 1,2-diacyl-sn-glycero-3-phosphocholine + H2O = a 1,2-diacyl-sn-glycero-3-phosphate + choline + H(+)</text>
        <dbReference type="Rhea" id="RHEA:14445"/>
        <dbReference type="ChEBI" id="CHEBI:15354"/>
        <dbReference type="ChEBI" id="CHEBI:15377"/>
        <dbReference type="ChEBI" id="CHEBI:15378"/>
        <dbReference type="ChEBI" id="CHEBI:57643"/>
        <dbReference type="ChEBI" id="CHEBI:58608"/>
        <dbReference type="EC" id="3.1.4.4"/>
    </reaction>
</comment>
<feature type="domain" description="PLD phosphodiesterase" evidence="6">
    <location>
        <begin position="621"/>
        <end position="648"/>
    </location>
</feature>
<dbReference type="Pfam" id="PF13091">
    <property type="entry name" value="PLDc_2"/>
    <property type="match status" value="1"/>
</dbReference>
<keyword evidence="4" id="KW-0443">Lipid metabolism</keyword>
<dbReference type="InterPro" id="IPR015679">
    <property type="entry name" value="PLipase_D_fam"/>
</dbReference>
<feature type="domain" description="PLD phosphodiesterase" evidence="6">
    <location>
        <begin position="201"/>
        <end position="228"/>
    </location>
</feature>
<keyword evidence="1" id="KW-0677">Repeat</keyword>
<dbReference type="GO" id="GO:0004630">
    <property type="term" value="F:phospholipase D activity"/>
    <property type="evidence" value="ECO:0007669"/>
    <property type="project" value="UniProtKB-UniRule"/>
</dbReference>
<evidence type="ECO:0000259" key="6">
    <source>
        <dbReference type="PROSITE" id="PS50035"/>
    </source>
</evidence>
<accession>A0A5J5F8D7</accession>
<dbReference type="PANTHER" id="PTHR18896">
    <property type="entry name" value="PHOSPHOLIPASE D"/>
    <property type="match status" value="1"/>
</dbReference>
<proteinExistence type="inferred from homology"/>
<dbReference type="PROSITE" id="PS50035">
    <property type="entry name" value="PLD"/>
    <property type="match status" value="2"/>
</dbReference>
<dbReference type="SMART" id="SM00155">
    <property type="entry name" value="PLDc"/>
    <property type="match status" value="2"/>
</dbReference>
<dbReference type="PIRSF" id="PIRSF009376">
    <property type="entry name" value="Phospholipase_D_euk"/>
    <property type="match status" value="1"/>
</dbReference>
<evidence type="ECO:0000256" key="1">
    <source>
        <dbReference type="ARBA" id="ARBA00022737"/>
    </source>
</evidence>
<organism evidence="7 8">
    <name type="scientific">Sphaerosporella brunnea</name>
    <dbReference type="NCBI Taxonomy" id="1250544"/>
    <lineage>
        <taxon>Eukaryota</taxon>
        <taxon>Fungi</taxon>
        <taxon>Dikarya</taxon>
        <taxon>Ascomycota</taxon>
        <taxon>Pezizomycotina</taxon>
        <taxon>Pezizomycetes</taxon>
        <taxon>Pezizales</taxon>
        <taxon>Pyronemataceae</taxon>
        <taxon>Sphaerosporella</taxon>
    </lineage>
</organism>
<dbReference type="GO" id="GO:0006654">
    <property type="term" value="P:phosphatidic acid biosynthetic process"/>
    <property type="evidence" value="ECO:0007669"/>
    <property type="project" value="InterPro"/>
</dbReference>
<evidence type="ECO:0000256" key="4">
    <source>
        <dbReference type="ARBA" id="ARBA00023098"/>
    </source>
</evidence>
<keyword evidence="3 5" id="KW-0442">Lipid degradation</keyword>
<dbReference type="Proteomes" id="UP000326924">
    <property type="component" value="Unassembled WGS sequence"/>
</dbReference>
<evidence type="ECO:0000256" key="5">
    <source>
        <dbReference type="PIRNR" id="PIRNR009376"/>
    </source>
</evidence>
<keyword evidence="2 5" id="KW-0378">Hydrolase</keyword>
<dbReference type="InParanoid" id="A0A5J5F8D7"/>
<dbReference type="CDD" id="cd09138">
    <property type="entry name" value="PLDc_vPLD1_2_yPLD_like_1"/>
    <property type="match status" value="1"/>
</dbReference>
<dbReference type="PANTHER" id="PTHR18896:SF186">
    <property type="entry name" value="PHOSPHOLIPASE D"/>
    <property type="match status" value="1"/>
</dbReference>
<dbReference type="CDD" id="cd09141">
    <property type="entry name" value="PLDc_vPLD1_2_yPLD_like_2"/>
    <property type="match status" value="1"/>
</dbReference>
<dbReference type="EMBL" id="VXIS01000017">
    <property type="protein sequence ID" value="KAA8913095.1"/>
    <property type="molecule type" value="Genomic_DNA"/>
</dbReference>
<dbReference type="SUPFAM" id="SSF56024">
    <property type="entry name" value="Phospholipase D/nuclease"/>
    <property type="match status" value="2"/>
</dbReference>
<dbReference type="GO" id="GO:0035556">
    <property type="term" value="P:intracellular signal transduction"/>
    <property type="evidence" value="ECO:0007669"/>
    <property type="project" value="InterPro"/>
</dbReference>
<dbReference type="InterPro" id="IPR025202">
    <property type="entry name" value="PLD-like_dom"/>
</dbReference>
<sequence>MPQTSTQGESVLDSFTKGFNEAIHGCARTLFPATSTYSGGEPEARTGNRFESFAPVRNGNGVKWYVDGKDYMYAVSVALEKARESIWILDWWLSPELYLRRPPKLNEQYRLDRMLQAAAARGVHINVIVYKEVTQALTLDSHHTKHALEDLHQNICVFRHPDHLPDRDNVIRNTLTKIQSGNYQLGDGLKGIYGFKNDITLYFAHHEKLCLIDGEIAFMGGLDLCFGRFDTNDHPIADAHPSDLNAIIFPGQDYNNARFMDFQHVDKWQDNVVSRLELPRMGWSDVTMSLMGPGVKDLQKHFVQRWNFIYDEKYDARGVPRYSRLDASAFEGGHGYHRRHLKEKMKRTLRDPGHYGGYYEQQNQDYRSDQEPEGVRVQICRSVSRWSHRPPETEHSIANAYSKIISAADHFVYIENQFFITATDPAQKPILNTIGQAIVNRIIRAHNEAKRFRIIVVMPAVPAFAGDLQSDGALGTRAIMEFQYRSINRDRGYSIYEQLEKAGIDPKEYIRFYNLRSYDRINTAGAEAGKEATGVNYESAARAHDEAVGGGIGYGRQEGAGAYGAPIEGDEYKMYQSNAPKLGSGGQWDSVAKCVMLGGADIRQVPWDGDPDKEIDAFVSEELYVHSKLLIADDRLVLMGSANLNDRSQLGDHDSEIACIIEDPTELRSFMNGSPHIAAHFAATLRRQIFRKHLGLIPAQNFHTEDANMLPVPVPNIYDFDSPEDYLVRDPLSDKFWNFWNETAKVNTEVFSRVFHAVPHDSVTNWRIYEEYWSKYFAAPKGKKEGQGGAEPMIKWGHVVTPNFTPGAAGAREVKELLSAVRGHLVEMPLDFLKEEDIAKEGLGLNALTEILYT</sequence>
<dbReference type="OrthoDB" id="14911at2759"/>
<gene>
    <name evidence="7" type="ORF">FN846DRAFT_772614</name>
</gene>